<dbReference type="Gene3D" id="2.130.10.10">
    <property type="entry name" value="YVTN repeat-like/Quinoprotein amine dehydrogenase"/>
    <property type="match status" value="1"/>
</dbReference>
<evidence type="ECO:0000256" key="2">
    <source>
        <dbReference type="ARBA" id="ARBA00022574"/>
    </source>
</evidence>
<dbReference type="Pfam" id="PF00400">
    <property type="entry name" value="WD40"/>
    <property type="match status" value="4"/>
</dbReference>
<feature type="repeat" description="WD" evidence="4">
    <location>
        <begin position="237"/>
        <end position="271"/>
    </location>
</feature>
<dbReference type="Proteomes" id="UP000078561">
    <property type="component" value="Unassembled WGS sequence"/>
</dbReference>
<dbReference type="AlphaFoldDB" id="A0A163M5A8"/>
<name>A0A163M5A8_ABSGL</name>
<dbReference type="EMBL" id="LT553527">
    <property type="protein sequence ID" value="SAM01409.1"/>
    <property type="molecule type" value="Genomic_DNA"/>
</dbReference>
<dbReference type="SUPFAM" id="SSF50978">
    <property type="entry name" value="WD40 repeat-like"/>
    <property type="match status" value="1"/>
</dbReference>
<dbReference type="OrthoDB" id="256303at2759"/>
<dbReference type="SMART" id="SM00320">
    <property type="entry name" value="WD40"/>
    <property type="match status" value="5"/>
</dbReference>
<evidence type="ECO:0000256" key="4">
    <source>
        <dbReference type="PROSITE-ProRule" id="PRU00221"/>
    </source>
</evidence>
<evidence type="ECO:0000256" key="1">
    <source>
        <dbReference type="ARBA" id="ARBA00007830"/>
    </source>
</evidence>
<evidence type="ECO:0000313" key="6">
    <source>
        <dbReference type="Proteomes" id="UP000078561"/>
    </source>
</evidence>
<keyword evidence="3" id="KW-0677">Repeat</keyword>
<dbReference type="PROSITE" id="PS50294">
    <property type="entry name" value="WD_REPEATS_REGION"/>
    <property type="match status" value="1"/>
</dbReference>
<dbReference type="InterPro" id="IPR015943">
    <property type="entry name" value="WD40/YVTN_repeat-like_dom_sf"/>
</dbReference>
<gene>
    <name evidence="5" type="primary">ABSGL_07150.1 scaffold 8717</name>
</gene>
<dbReference type="PANTHER" id="PTHR10971">
    <property type="entry name" value="MRNA EXPORT FACTOR AND BUB3"/>
    <property type="match status" value="1"/>
</dbReference>
<evidence type="ECO:0000256" key="3">
    <source>
        <dbReference type="ARBA" id="ARBA00022737"/>
    </source>
</evidence>
<comment type="similarity">
    <text evidence="1">Belongs to the WD repeat rae1 family.</text>
</comment>
<protein>
    <recommendedName>
        <fullName evidence="7">Anaphase-promoting complex subunit 4 WD40 domain-containing protein</fullName>
    </recommendedName>
</protein>
<sequence length="334" mass="36900">MATAQDLAITSPPPDGISDLSFSSQADYLAASSWDNQVRIYEIQPSGQTIPKASYSHEAPALCVTWSKDGTKVVSGGADKTGRMYDVATGQSTQIAAHDEAIKGIKFLDQGQQILATGSWDKTVKYWDLRSPQPIGTVTLPERVYSMDTRQQLMVVGTADRHVLLFDLNNPTTIFKQTLSPLKWQTRTVSCFIDGSGYAIGSIEGRIGIQYIDEKDQARNFSFKCHRDEAGKSVYSVNDISFHPTYGTFSTCGSDGAIVFWDKDSKQRLKSFPTMNGTISATAFNRSGNIFAYAISYDWTKGYKFATPGNTNQIMLHSVLDADIRPKPNNKPRR</sequence>
<dbReference type="InParanoid" id="A0A163M5A8"/>
<dbReference type="InterPro" id="IPR036322">
    <property type="entry name" value="WD40_repeat_dom_sf"/>
</dbReference>
<accession>A0A163M5A8</accession>
<dbReference type="PROSITE" id="PS50082">
    <property type="entry name" value="WD_REPEATS_2"/>
    <property type="match status" value="3"/>
</dbReference>
<keyword evidence="2 4" id="KW-0853">WD repeat</keyword>
<evidence type="ECO:0000313" key="5">
    <source>
        <dbReference type="EMBL" id="SAM01409.1"/>
    </source>
</evidence>
<dbReference type="FunCoup" id="A0A163M5A8">
    <property type="interactions" value="1328"/>
</dbReference>
<proteinExistence type="inferred from homology"/>
<keyword evidence="6" id="KW-1185">Reference proteome</keyword>
<feature type="repeat" description="WD" evidence="4">
    <location>
        <begin position="95"/>
        <end position="137"/>
    </location>
</feature>
<dbReference type="FunFam" id="2.130.10.10:FF:000190">
    <property type="entry name" value="Nuclear pore complex subunit"/>
    <property type="match status" value="1"/>
</dbReference>
<dbReference type="STRING" id="4829.A0A163M5A8"/>
<dbReference type="InterPro" id="IPR001680">
    <property type="entry name" value="WD40_rpt"/>
</dbReference>
<evidence type="ECO:0008006" key="7">
    <source>
        <dbReference type="Google" id="ProtNLM"/>
    </source>
</evidence>
<organism evidence="5">
    <name type="scientific">Absidia glauca</name>
    <name type="common">Pin mould</name>
    <dbReference type="NCBI Taxonomy" id="4829"/>
    <lineage>
        <taxon>Eukaryota</taxon>
        <taxon>Fungi</taxon>
        <taxon>Fungi incertae sedis</taxon>
        <taxon>Mucoromycota</taxon>
        <taxon>Mucoromycotina</taxon>
        <taxon>Mucoromycetes</taxon>
        <taxon>Mucorales</taxon>
        <taxon>Cunninghamellaceae</taxon>
        <taxon>Absidia</taxon>
    </lineage>
</organism>
<feature type="repeat" description="WD" evidence="4">
    <location>
        <begin position="54"/>
        <end position="95"/>
    </location>
</feature>
<dbReference type="OMA" id="YSHNTRD"/>
<reference evidence="5" key="1">
    <citation type="submission" date="2016-04" db="EMBL/GenBank/DDBJ databases">
        <authorList>
            <person name="Evans L.H."/>
            <person name="Alamgir A."/>
            <person name="Owens N."/>
            <person name="Weber N.D."/>
            <person name="Virtaneva K."/>
            <person name="Barbian K."/>
            <person name="Babar A."/>
            <person name="Rosenke K."/>
        </authorList>
    </citation>
    <scope>NUCLEOTIDE SEQUENCE [LARGE SCALE GENOMIC DNA]</scope>
    <source>
        <strain evidence="5">CBS 101.48</strain>
    </source>
</reference>
<dbReference type="InterPro" id="IPR020472">
    <property type="entry name" value="WD40_PAC1"/>
</dbReference>
<dbReference type="PRINTS" id="PR00320">
    <property type="entry name" value="GPROTEINBRPT"/>
</dbReference>